<dbReference type="InterPro" id="IPR011001">
    <property type="entry name" value="Saposin-like"/>
</dbReference>
<feature type="domain" description="Saposin B-type" evidence="7">
    <location>
        <begin position="459"/>
        <end position="534"/>
    </location>
</feature>
<evidence type="ECO:0000256" key="6">
    <source>
        <dbReference type="ARBA" id="ARBA00023180"/>
    </source>
</evidence>
<dbReference type="PANTHER" id="PTHR11480">
    <property type="entry name" value="SAPOSIN-RELATED"/>
    <property type="match status" value="1"/>
</dbReference>
<name>A2FFY3_TRIV3</name>
<dbReference type="InterPro" id="IPR007856">
    <property type="entry name" value="SapB_1"/>
</dbReference>
<feature type="domain" description="Saposin B-type" evidence="7">
    <location>
        <begin position="189"/>
        <end position="270"/>
    </location>
</feature>
<dbReference type="RefSeq" id="XP_001309123.1">
    <property type="nucleotide sequence ID" value="XM_001309122.1"/>
</dbReference>
<dbReference type="InterPro" id="IPR008139">
    <property type="entry name" value="SaposinB_dom"/>
</dbReference>
<dbReference type="PANTHER" id="PTHR11480:SF3">
    <property type="entry name" value="BCDNA.GH08312"/>
    <property type="match status" value="1"/>
</dbReference>
<dbReference type="AlphaFoldDB" id="A2FFY3"/>
<dbReference type="GO" id="GO:0006665">
    <property type="term" value="P:sphingolipid metabolic process"/>
    <property type="evidence" value="ECO:0007669"/>
    <property type="project" value="InterPro"/>
</dbReference>
<feature type="domain" description="Saposin B-type" evidence="7">
    <location>
        <begin position="277"/>
        <end position="358"/>
    </location>
</feature>
<dbReference type="InParanoid" id="A2FFY3"/>
<sequence>MFCFLFFAKLSVQEDGCDLCHTALPLLRQAIEQGYSDDVIKSGLAQACPTMPSQYIPYCNQALQNIDGILADIHAGKDDDYVCKTYGFCTAAIKVRKANVDNGMICDVCVSLIKYVEKVLLETKVESEVIALCDKYCESLPAPFPTLCKSMVEKYVPVIIQYLEQGIEHLEICKKIGLCESVKGAKSQNGLICDMCVELVHYVEEVLDDTKIESEVAELADKFCEKFSAPYSTLCKSLVDKSIVEIMHWLEQGLEHLEVCQKVHLCSVQKSVVRTQNGIICDTCVTLVKYVEKLLDDQTVRSEIEHLVDQFCDDLPSPVSVFCKSIVDKYIDEIITYLEQGLEHLEICKKIGLCDTKLSAREANGAVCDMCTKLVRYIEELMESETVESEIAVLCEKLCDELPSPISSLCKGMVDKYVKIIMQWLEQGLEHLEVCQKLGFCDAKSLKLARNPVDFSATNGVTCDICKDFFKWSENEIEKYTVPYLWKLVHEKCPKIPYLATFCKLINEQNIETFLNLIISQLPPEKACHFIKLC</sequence>
<dbReference type="InterPro" id="IPR008373">
    <property type="entry name" value="Saposin"/>
</dbReference>
<dbReference type="SUPFAM" id="SSF47862">
    <property type="entry name" value="Saposin"/>
    <property type="match status" value="5"/>
</dbReference>
<dbReference type="InterPro" id="IPR008138">
    <property type="entry name" value="SapB_2"/>
</dbReference>
<keyword evidence="3" id="KW-0732">Signal</keyword>
<keyword evidence="9" id="KW-1185">Reference proteome</keyword>
<keyword evidence="6" id="KW-0325">Glycoprotein</keyword>
<dbReference type="SMART" id="SM00741">
    <property type="entry name" value="SapB"/>
    <property type="match status" value="6"/>
</dbReference>
<evidence type="ECO:0000313" key="8">
    <source>
        <dbReference type="EMBL" id="EAX96193.1"/>
    </source>
</evidence>
<dbReference type="GO" id="GO:0016020">
    <property type="term" value="C:membrane"/>
    <property type="evidence" value="ECO:0007669"/>
    <property type="project" value="GOC"/>
</dbReference>
<keyword evidence="5" id="KW-1015">Disulfide bond</keyword>
<dbReference type="EMBL" id="DS113770">
    <property type="protein sequence ID" value="EAX96193.1"/>
    <property type="molecule type" value="Genomic_DNA"/>
</dbReference>
<dbReference type="STRING" id="5722.A2FFY3"/>
<keyword evidence="2" id="KW-0964">Secreted</keyword>
<dbReference type="GO" id="GO:0005615">
    <property type="term" value="C:extracellular space"/>
    <property type="evidence" value="ECO:0000318"/>
    <property type="project" value="GO_Central"/>
</dbReference>
<feature type="domain" description="Saposin B-type" evidence="7">
    <location>
        <begin position="13"/>
        <end position="93"/>
    </location>
</feature>
<dbReference type="VEuPathDB" id="TrichDB:TVAGG3_0657910"/>
<reference evidence="8" key="1">
    <citation type="submission" date="2006-10" db="EMBL/GenBank/DDBJ databases">
        <authorList>
            <person name="Amadeo P."/>
            <person name="Zhao Q."/>
            <person name="Wortman J."/>
            <person name="Fraser-Liggett C."/>
            <person name="Carlton J."/>
        </authorList>
    </citation>
    <scope>NUCLEOTIDE SEQUENCE</scope>
    <source>
        <strain evidence="8">G3</strain>
    </source>
</reference>
<dbReference type="PRINTS" id="PR01797">
    <property type="entry name" value="SAPOSIN"/>
</dbReference>
<dbReference type="Gene3D" id="1.10.225.10">
    <property type="entry name" value="Saposin-like"/>
    <property type="match status" value="6"/>
</dbReference>
<dbReference type="GO" id="GO:0005764">
    <property type="term" value="C:lysosome"/>
    <property type="evidence" value="ECO:0007669"/>
    <property type="project" value="InterPro"/>
</dbReference>
<dbReference type="InterPro" id="IPR051428">
    <property type="entry name" value="Sphingo_Act-Surfact_Prot"/>
</dbReference>
<keyword evidence="4" id="KW-0677">Repeat</keyword>
<comment type="subcellular location">
    <subcellularLocation>
        <location evidence="1">Secreted</location>
    </subcellularLocation>
</comment>
<reference evidence="8" key="2">
    <citation type="journal article" date="2007" name="Science">
        <title>Draft genome sequence of the sexually transmitted pathogen Trichomonas vaginalis.</title>
        <authorList>
            <person name="Carlton J.M."/>
            <person name="Hirt R.P."/>
            <person name="Silva J.C."/>
            <person name="Delcher A.L."/>
            <person name="Schatz M."/>
            <person name="Zhao Q."/>
            <person name="Wortman J.R."/>
            <person name="Bidwell S.L."/>
            <person name="Alsmark U.C.M."/>
            <person name="Besteiro S."/>
            <person name="Sicheritz-Ponten T."/>
            <person name="Noel C.J."/>
            <person name="Dacks J.B."/>
            <person name="Foster P.G."/>
            <person name="Simillion C."/>
            <person name="Van de Peer Y."/>
            <person name="Miranda-Saavedra D."/>
            <person name="Barton G.J."/>
            <person name="Westrop G.D."/>
            <person name="Mueller S."/>
            <person name="Dessi D."/>
            <person name="Fiori P.L."/>
            <person name="Ren Q."/>
            <person name="Paulsen I."/>
            <person name="Zhang H."/>
            <person name="Bastida-Corcuera F.D."/>
            <person name="Simoes-Barbosa A."/>
            <person name="Brown M.T."/>
            <person name="Hayes R.D."/>
            <person name="Mukherjee M."/>
            <person name="Okumura C.Y."/>
            <person name="Schneider R."/>
            <person name="Smith A.J."/>
            <person name="Vanacova S."/>
            <person name="Villalvazo M."/>
            <person name="Haas B.J."/>
            <person name="Pertea M."/>
            <person name="Feldblyum T.V."/>
            <person name="Utterback T.R."/>
            <person name="Shu C.L."/>
            <person name="Osoegawa K."/>
            <person name="de Jong P.J."/>
            <person name="Hrdy I."/>
            <person name="Horvathova L."/>
            <person name="Zubacova Z."/>
            <person name="Dolezal P."/>
            <person name="Malik S.B."/>
            <person name="Logsdon J.M. Jr."/>
            <person name="Henze K."/>
            <person name="Gupta A."/>
            <person name="Wang C.C."/>
            <person name="Dunne R.L."/>
            <person name="Upcroft J.A."/>
            <person name="Upcroft P."/>
            <person name="White O."/>
            <person name="Salzberg S.L."/>
            <person name="Tang P."/>
            <person name="Chiu C.-H."/>
            <person name="Lee Y.-S."/>
            <person name="Embley T.M."/>
            <person name="Coombs G.H."/>
            <person name="Mottram J.C."/>
            <person name="Tachezy J."/>
            <person name="Fraser-Liggett C.M."/>
            <person name="Johnson P.J."/>
        </authorList>
    </citation>
    <scope>NUCLEOTIDE SEQUENCE [LARGE SCALE GENOMIC DNA]</scope>
    <source>
        <strain evidence="8">G3</strain>
    </source>
</reference>
<dbReference type="VEuPathDB" id="TrichDB:TVAG_000220"/>
<dbReference type="Pfam" id="PF03489">
    <property type="entry name" value="SapB_2"/>
    <property type="match status" value="4"/>
</dbReference>
<dbReference type="eggNOG" id="KOG1340">
    <property type="taxonomic scope" value="Eukaryota"/>
</dbReference>
<dbReference type="SMR" id="A2FFY3"/>
<gene>
    <name evidence="8" type="ORF">TVAG_000220</name>
</gene>
<evidence type="ECO:0000256" key="3">
    <source>
        <dbReference type="ARBA" id="ARBA00022729"/>
    </source>
</evidence>
<evidence type="ECO:0000256" key="5">
    <source>
        <dbReference type="ARBA" id="ARBA00023157"/>
    </source>
</evidence>
<evidence type="ECO:0000256" key="1">
    <source>
        <dbReference type="ARBA" id="ARBA00004613"/>
    </source>
</evidence>
<evidence type="ECO:0000256" key="4">
    <source>
        <dbReference type="ARBA" id="ARBA00022737"/>
    </source>
</evidence>
<dbReference type="KEGG" id="tva:4753961"/>
<feature type="domain" description="Saposin B-type" evidence="7">
    <location>
        <begin position="364"/>
        <end position="445"/>
    </location>
</feature>
<proteinExistence type="predicted"/>
<accession>A2FFY3</accession>
<protein>
    <submittedName>
        <fullName evidence="8">Surfactant B protein, putative</fullName>
    </submittedName>
</protein>
<feature type="domain" description="Saposin B-type" evidence="7">
    <location>
        <begin position="102"/>
        <end position="183"/>
    </location>
</feature>
<evidence type="ECO:0000259" key="7">
    <source>
        <dbReference type="PROSITE" id="PS50015"/>
    </source>
</evidence>
<dbReference type="OMA" id="DICVHAG"/>
<evidence type="ECO:0000256" key="2">
    <source>
        <dbReference type="ARBA" id="ARBA00022525"/>
    </source>
</evidence>
<evidence type="ECO:0000313" key="9">
    <source>
        <dbReference type="Proteomes" id="UP000001542"/>
    </source>
</evidence>
<dbReference type="OrthoDB" id="69496at2759"/>
<dbReference type="Proteomes" id="UP000001542">
    <property type="component" value="Unassembled WGS sequence"/>
</dbReference>
<dbReference type="PROSITE" id="PS50015">
    <property type="entry name" value="SAP_B"/>
    <property type="match status" value="6"/>
</dbReference>
<organism evidence="8 9">
    <name type="scientific">Trichomonas vaginalis (strain ATCC PRA-98 / G3)</name>
    <dbReference type="NCBI Taxonomy" id="412133"/>
    <lineage>
        <taxon>Eukaryota</taxon>
        <taxon>Metamonada</taxon>
        <taxon>Parabasalia</taxon>
        <taxon>Trichomonadida</taxon>
        <taxon>Trichomonadidae</taxon>
        <taxon>Trichomonas</taxon>
    </lineage>
</organism>
<dbReference type="Pfam" id="PF05184">
    <property type="entry name" value="SapB_1"/>
    <property type="match status" value="4"/>
</dbReference>
<dbReference type="FunFam" id="1.10.225.10:FF:000002">
    <property type="entry name" value="prosaposin isoform X2"/>
    <property type="match status" value="3"/>
</dbReference>